<dbReference type="InterPro" id="IPR017853">
    <property type="entry name" value="GH"/>
</dbReference>
<dbReference type="InterPro" id="IPR000111">
    <property type="entry name" value="Glyco_hydro_27/36_CS"/>
</dbReference>
<feature type="binding site" evidence="7">
    <location>
        <begin position="454"/>
        <end position="458"/>
    </location>
    <ligand>
        <name>substrate</name>
    </ligand>
</feature>
<dbReference type="PIRSF" id="PIRSF005536">
    <property type="entry name" value="Agal"/>
    <property type="match status" value="1"/>
</dbReference>
<evidence type="ECO:0000256" key="5">
    <source>
        <dbReference type="PIRNR" id="PIRNR005536"/>
    </source>
</evidence>
<feature type="binding site" evidence="7">
    <location>
        <begin position="344"/>
        <end position="345"/>
    </location>
    <ligand>
        <name>substrate</name>
    </ligand>
</feature>
<feature type="binding site" evidence="7">
    <location>
        <position position="421"/>
    </location>
    <ligand>
        <name>substrate</name>
    </ligand>
</feature>
<evidence type="ECO:0000259" key="8">
    <source>
        <dbReference type="Pfam" id="PF16874"/>
    </source>
</evidence>
<feature type="active site" description="Nucleophile" evidence="6">
    <location>
        <position position="456"/>
    </location>
</feature>
<keyword evidence="4 5" id="KW-0326">Glycosidase</keyword>
<feature type="domain" description="Glycosyl hydrolase family 36 N-terminal" evidence="9">
    <location>
        <begin position="25"/>
        <end position="266"/>
    </location>
</feature>
<dbReference type="InterPro" id="IPR002252">
    <property type="entry name" value="Glyco_hydro_36"/>
</dbReference>
<dbReference type="PRINTS" id="PR00743">
    <property type="entry name" value="GLHYDRLASE36"/>
</dbReference>
<dbReference type="GO" id="GO:0004557">
    <property type="term" value="F:alpha-galactosidase activity"/>
    <property type="evidence" value="ECO:0007669"/>
    <property type="project" value="UniProtKB-UniRule"/>
</dbReference>
<dbReference type="EMBL" id="CP038267">
    <property type="protein sequence ID" value="QBR94119.1"/>
    <property type="molecule type" value="Genomic_DNA"/>
</dbReference>
<dbReference type="Pfam" id="PF16874">
    <property type="entry name" value="Glyco_hydro_36C"/>
    <property type="match status" value="1"/>
</dbReference>
<dbReference type="InterPro" id="IPR031704">
    <property type="entry name" value="Glyco_hydro_36_N"/>
</dbReference>
<dbReference type="InterPro" id="IPR031705">
    <property type="entry name" value="Glyco_hydro_36_C"/>
</dbReference>
<feature type="binding site" evidence="7">
    <location>
        <position position="181"/>
    </location>
    <ligand>
        <name>substrate</name>
    </ligand>
</feature>
<dbReference type="PROSITE" id="PS00512">
    <property type="entry name" value="ALPHA_GALACTOSIDASE"/>
    <property type="match status" value="1"/>
</dbReference>
<dbReference type="FunFam" id="3.20.20.70:FF:000118">
    <property type="entry name" value="Alpha-galactosidase"/>
    <property type="match status" value="1"/>
</dbReference>
<evidence type="ECO:0000256" key="6">
    <source>
        <dbReference type="PIRSR" id="PIRSR005536-1"/>
    </source>
</evidence>
<dbReference type="InterPro" id="IPR013785">
    <property type="entry name" value="Aldolase_TIM"/>
</dbReference>
<dbReference type="RefSeq" id="WP_135080232.1">
    <property type="nucleotide sequence ID" value="NZ_CP038267.1"/>
</dbReference>
<proteinExistence type="inferred from homology"/>
<dbReference type="Gene3D" id="2.70.98.60">
    <property type="entry name" value="alpha-galactosidase from lactobacil brevis"/>
    <property type="match status" value="1"/>
</dbReference>
<protein>
    <recommendedName>
        <fullName evidence="2 5">Alpha-galactosidase</fullName>
        <ecNumber evidence="2 5">3.2.1.22</ecNumber>
    </recommendedName>
</protein>
<dbReference type="Pfam" id="PF16875">
    <property type="entry name" value="Glyco_hydro_36N"/>
    <property type="match status" value="1"/>
</dbReference>
<evidence type="ECO:0000256" key="1">
    <source>
        <dbReference type="ARBA" id="ARBA00001255"/>
    </source>
</evidence>
<dbReference type="Gene3D" id="3.20.20.70">
    <property type="entry name" value="Aldolase class I"/>
    <property type="match status" value="1"/>
</dbReference>
<comment type="similarity">
    <text evidence="5">Belongs to the glycosyl hydrolase.</text>
</comment>
<name>A0A4P7GQ14_9ACTN</name>
<feature type="domain" description="Glycosyl hydrolase family 36 C-terminal" evidence="8">
    <location>
        <begin position="627"/>
        <end position="713"/>
    </location>
</feature>
<dbReference type="Gene3D" id="2.60.40.1180">
    <property type="entry name" value="Golgi alpha-mannosidase II"/>
    <property type="match status" value="1"/>
</dbReference>
<evidence type="ECO:0000256" key="7">
    <source>
        <dbReference type="PIRSR" id="PIRSR005536-2"/>
    </source>
</evidence>
<evidence type="ECO:0000313" key="11">
    <source>
        <dbReference type="Proteomes" id="UP000294894"/>
    </source>
</evidence>
<comment type="catalytic activity">
    <reaction evidence="1 5">
        <text>Hydrolysis of terminal, non-reducing alpha-D-galactose residues in alpha-D-galactosides, including galactose oligosaccharides, galactomannans and galactolipids.</text>
        <dbReference type="EC" id="3.2.1.22"/>
    </reaction>
</comment>
<dbReference type="EC" id="3.2.1.22" evidence="2 5"/>
<dbReference type="OrthoDB" id="9758822at2"/>
<gene>
    <name evidence="10" type="ORF">EXE57_18885</name>
</gene>
<dbReference type="PANTHER" id="PTHR43053">
    <property type="entry name" value="GLYCOSIDASE FAMILY 31"/>
    <property type="match status" value="1"/>
</dbReference>
<evidence type="ECO:0000256" key="3">
    <source>
        <dbReference type="ARBA" id="ARBA00022801"/>
    </source>
</evidence>
<dbReference type="KEGG" id="noy:EXE57_18885"/>
<dbReference type="InterPro" id="IPR013780">
    <property type="entry name" value="Glyco_hydro_b"/>
</dbReference>
<sequence length="723" mass="78919">MVQDCTVHLHAAGCSVVLDVAGGRLPVVVHWGAELAGMTAASTRALVDTSLGHVGPNTVDVPWRVSLLPEQHTGWTGRPGLRGSRGGRGWSTRLTVGALTLDGDPVTSDHVDSGPATLRVEAEDAEAALAVVLELELLPTGLLRARAEVTNHGPTYGLEDVVLALPVPSQATELLDMAGRWGMERLAQSRAFTTGTHLREGRRGRTGADAATLLHAHEPGTDFERGEAWAVHTAWSGNHTHYAERLFTGDQVLGGGELLLPGEVVLEQGDSYRSPWLFGSYGVGLDAVARRFHRHLRSRDRHPDSTRPVTLNVWEAVYFDHDLARLLPLAERAAEVGIERFVLDDGWFGSRRDDHSGLGDWDVSPDVWPDGLHPLVDAVRGHGMEFGLWVEPEMVNPDSELARAHPEWIMAARAEWPVESRFQQVLDLAIPEAYDHVLGKLLAVLDEYDVAYLKWDHNRDLVEAGNQLDGGRPAVRGQTLALYRMLDTIRERHPDLEIESCSSGGARVDLGILEHTDRVWVSDCIDPLERQRMLRWTGQLLPPEMMGSHIASPRSHTTGRRHDLSFRAATALFGHLGVEWDLTTASQAELDELAAWIAAYRQHRGLLLGGDVVRGPDPVEGLWVHGVVDAARDEALFALATLSWTPTMPAPRVRLRGLDPARTYRVRPLLVGTPPSGLVPPAWWAGSDTPETVMSGSALAAAGLQPPSLDPEQALLLHVVAVG</sequence>
<dbReference type="AlphaFoldDB" id="A0A4P7GQ14"/>
<dbReference type="Proteomes" id="UP000294894">
    <property type="component" value="Chromosome"/>
</dbReference>
<dbReference type="InterPro" id="IPR050985">
    <property type="entry name" value="Alpha-glycosidase_related"/>
</dbReference>
<dbReference type="SUPFAM" id="SSF51445">
    <property type="entry name" value="(Trans)glycosidases"/>
    <property type="match status" value="1"/>
</dbReference>
<feature type="active site" description="Proton donor" evidence="6">
    <location>
        <position position="523"/>
    </location>
</feature>
<evidence type="ECO:0000256" key="4">
    <source>
        <dbReference type="ARBA" id="ARBA00023295"/>
    </source>
</evidence>
<keyword evidence="11" id="KW-1185">Reference proteome</keyword>
<evidence type="ECO:0000256" key="2">
    <source>
        <dbReference type="ARBA" id="ARBA00012755"/>
    </source>
</evidence>
<feature type="binding site" evidence="7">
    <location>
        <position position="523"/>
    </location>
    <ligand>
        <name>substrate</name>
    </ligand>
</feature>
<dbReference type="PANTHER" id="PTHR43053:SF3">
    <property type="entry name" value="ALPHA-GALACTOSIDASE C-RELATED"/>
    <property type="match status" value="1"/>
</dbReference>
<keyword evidence="3 5" id="KW-0378">Hydrolase</keyword>
<dbReference type="Pfam" id="PF02065">
    <property type="entry name" value="Melibiase"/>
    <property type="match status" value="1"/>
</dbReference>
<reference evidence="10 11" key="1">
    <citation type="submission" date="2019-03" db="EMBL/GenBank/DDBJ databases">
        <title>Three New Species of Nocardioides, Nocardioides euryhalodurans sp. nov., Nocardioides seonyuensis sp. nov. and Nocardioides eburneoflavus sp. nov., Iolated from Soil.</title>
        <authorList>
            <person name="Roh S.G."/>
            <person name="Lee C."/>
            <person name="Kim M.-K."/>
            <person name="Kim S.B."/>
        </authorList>
    </citation>
    <scope>NUCLEOTIDE SEQUENCE [LARGE SCALE GENOMIC DNA]</scope>
    <source>
        <strain evidence="10 11">MMS17-SY117</strain>
    </source>
</reference>
<evidence type="ECO:0000313" key="10">
    <source>
        <dbReference type="EMBL" id="QBR94119.1"/>
    </source>
</evidence>
<accession>A0A4P7GQ14</accession>
<feature type="binding site" evidence="7">
    <location>
        <position position="501"/>
    </location>
    <ligand>
        <name>substrate</name>
    </ligand>
</feature>
<dbReference type="InterPro" id="IPR038417">
    <property type="entry name" value="Alpga-gal_N_sf"/>
</dbReference>
<dbReference type="GO" id="GO:0016052">
    <property type="term" value="P:carbohydrate catabolic process"/>
    <property type="evidence" value="ECO:0007669"/>
    <property type="project" value="InterPro"/>
</dbReference>
<organism evidence="10 11">
    <name type="scientific">Nocardioides euryhalodurans</name>
    <dbReference type="NCBI Taxonomy" id="2518370"/>
    <lineage>
        <taxon>Bacteria</taxon>
        <taxon>Bacillati</taxon>
        <taxon>Actinomycetota</taxon>
        <taxon>Actinomycetes</taxon>
        <taxon>Propionibacteriales</taxon>
        <taxon>Nocardioidaceae</taxon>
        <taxon>Nocardioides</taxon>
    </lineage>
</organism>
<dbReference type="CDD" id="cd14791">
    <property type="entry name" value="GH36"/>
    <property type="match status" value="1"/>
</dbReference>
<evidence type="ECO:0000259" key="9">
    <source>
        <dbReference type="Pfam" id="PF16875"/>
    </source>
</evidence>